<gene>
    <name evidence="3" type="ORF">J2S13_000823</name>
</gene>
<dbReference type="EMBL" id="JAUSUC010000006">
    <property type="protein sequence ID" value="MDQ0214427.1"/>
    <property type="molecule type" value="Genomic_DNA"/>
</dbReference>
<dbReference type="Proteomes" id="UP001237207">
    <property type="component" value="Unassembled WGS sequence"/>
</dbReference>
<dbReference type="AlphaFoldDB" id="A0AAJ1WFX2"/>
<dbReference type="InterPro" id="IPR010673">
    <property type="entry name" value="UPF0346"/>
</dbReference>
<evidence type="ECO:0000256" key="1">
    <source>
        <dbReference type="HAMAP-Rule" id="MF_01538"/>
    </source>
</evidence>
<dbReference type="InterPro" id="IPR023089">
    <property type="entry name" value="YozE_SAM-like"/>
</dbReference>
<dbReference type="InterPro" id="IPR036806">
    <property type="entry name" value="YozE_SAM-like_sf"/>
</dbReference>
<dbReference type="PIRSF" id="PIRSF037262">
    <property type="entry name" value="UCP037262"/>
    <property type="match status" value="1"/>
</dbReference>
<feature type="domain" description="YozE SAM-like" evidence="2">
    <location>
        <begin position="4"/>
        <end position="70"/>
    </location>
</feature>
<proteinExistence type="inferred from homology"/>
<dbReference type="SUPFAM" id="SSF140652">
    <property type="entry name" value="YozE-like"/>
    <property type="match status" value="1"/>
</dbReference>
<organism evidence="3 4">
    <name type="scientific">Oikeobacillus pervagus</name>
    <dbReference type="NCBI Taxonomy" id="1325931"/>
    <lineage>
        <taxon>Bacteria</taxon>
        <taxon>Bacillati</taxon>
        <taxon>Bacillota</taxon>
        <taxon>Bacilli</taxon>
        <taxon>Bacillales</taxon>
        <taxon>Bacillaceae</taxon>
        <taxon>Oikeobacillus</taxon>
    </lineage>
</organism>
<evidence type="ECO:0000259" key="2">
    <source>
        <dbReference type="Pfam" id="PF06855"/>
    </source>
</evidence>
<comment type="similarity">
    <text evidence="1">Belongs to the UPF0346 family.</text>
</comment>
<dbReference type="Pfam" id="PF06855">
    <property type="entry name" value="YozE_SAM_like"/>
    <property type="match status" value="1"/>
</dbReference>
<name>A0AAJ1WFX2_9BACI</name>
<dbReference type="NCBIfam" id="NF010193">
    <property type="entry name" value="PRK13672.1"/>
    <property type="match status" value="1"/>
</dbReference>
<evidence type="ECO:0000313" key="3">
    <source>
        <dbReference type="EMBL" id="MDQ0214427.1"/>
    </source>
</evidence>
<evidence type="ECO:0000313" key="4">
    <source>
        <dbReference type="Proteomes" id="UP001237207"/>
    </source>
</evidence>
<comment type="caution">
    <text evidence="3">The sequence shown here is derived from an EMBL/GenBank/DDBJ whole genome shotgun (WGS) entry which is preliminary data.</text>
</comment>
<reference evidence="3" key="1">
    <citation type="submission" date="2023-07" db="EMBL/GenBank/DDBJ databases">
        <title>Genomic Encyclopedia of Type Strains, Phase IV (KMG-IV): sequencing the most valuable type-strain genomes for metagenomic binning, comparative biology and taxonomic classification.</title>
        <authorList>
            <person name="Goeker M."/>
        </authorList>
    </citation>
    <scope>NUCLEOTIDE SEQUENCE</scope>
    <source>
        <strain evidence="3">DSM 23947</strain>
    </source>
</reference>
<dbReference type="HAMAP" id="MF_01538">
    <property type="entry name" value="UPF0346"/>
    <property type="match status" value="1"/>
</dbReference>
<keyword evidence="4" id="KW-1185">Reference proteome</keyword>
<protein>
    <recommendedName>
        <fullName evidence="1">UPF0346 protein J2S13_000823</fullName>
    </recommendedName>
</protein>
<accession>A0AAJ1WFX2</accession>
<dbReference type="Gene3D" id="1.10.150.260">
    <property type="entry name" value="YozE SAM-like"/>
    <property type="match status" value="1"/>
</dbReference>
<sequence length="74" mass="9008">MRKSFYQYLMKYRETPAKDDLSHFANEVFNDHGFPKLSEEYDELSTYLEMNGHYLKSMSTFDESWELYKQDESD</sequence>
<dbReference type="RefSeq" id="WP_307256414.1">
    <property type="nucleotide sequence ID" value="NZ_JAUSUC010000006.1"/>
</dbReference>